<dbReference type="Proteomes" id="UP000317982">
    <property type="component" value="Unassembled WGS sequence"/>
</dbReference>
<dbReference type="EMBL" id="VIRS01000035">
    <property type="protein sequence ID" value="TQS40712.1"/>
    <property type="molecule type" value="Genomic_DNA"/>
</dbReference>
<name>A0A545AHB2_9ACTN</name>
<keyword evidence="2" id="KW-0540">Nuclease</keyword>
<keyword evidence="3" id="KW-1185">Reference proteome</keyword>
<comment type="caution">
    <text evidence="2">The sequence shown here is derived from an EMBL/GenBank/DDBJ whole genome shotgun (WGS) entry which is preliminary data.</text>
</comment>
<dbReference type="PANTHER" id="PTHR35400">
    <property type="entry name" value="SLR1083 PROTEIN"/>
    <property type="match status" value="1"/>
</dbReference>
<keyword evidence="2" id="KW-0255">Endonuclease</keyword>
<dbReference type="RefSeq" id="WP_142708856.1">
    <property type="nucleotide sequence ID" value="NZ_VIRS01000035.1"/>
</dbReference>
<dbReference type="Pfam" id="PF05685">
    <property type="entry name" value="Uma2"/>
    <property type="match status" value="1"/>
</dbReference>
<dbReference type="InterPro" id="IPR012296">
    <property type="entry name" value="Nuclease_put_TT1808"/>
</dbReference>
<accession>A0A545AHB2</accession>
<dbReference type="InParanoid" id="A0A545AHB2"/>
<gene>
    <name evidence="2" type="ORF">FL583_33260</name>
</gene>
<sequence length="192" mass="21556">MIALPYHWPQPSSGVWTLRDVERLPEGSRVEVIDGALTVTPSPLPIHNRIIRHLATMLGPQLPVEWQVEQEIDVLLELEPLDYVAPDIVVFRAEVPLTTRPMPAEQIALVAEVVSPSSRRQDRGAKPIAYADAGIPHYWRVEPEPLTVHVFSEPGDGGYQAEQVFTGRLNIDAPFPVEIDLDELGRAKFKRY</sequence>
<reference evidence="2 3" key="1">
    <citation type="submission" date="2019-07" db="EMBL/GenBank/DDBJ databases">
        <title>Cryptosporangium phraense sp. nov., isolated from plant litter.</title>
        <authorList>
            <person name="Suriyachadkun C."/>
        </authorList>
    </citation>
    <scope>NUCLEOTIDE SEQUENCE [LARGE SCALE GENOMIC DNA]</scope>
    <source>
        <strain evidence="2 3">A-T 5661</strain>
    </source>
</reference>
<evidence type="ECO:0000259" key="1">
    <source>
        <dbReference type="Pfam" id="PF05685"/>
    </source>
</evidence>
<organism evidence="2 3">
    <name type="scientific">Cryptosporangium phraense</name>
    <dbReference type="NCBI Taxonomy" id="2593070"/>
    <lineage>
        <taxon>Bacteria</taxon>
        <taxon>Bacillati</taxon>
        <taxon>Actinomycetota</taxon>
        <taxon>Actinomycetes</taxon>
        <taxon>Cryptosporangiales</taxon>
        <taxon>Cryptosporangiaceae</taxon>
        <taxon>Cryptosporangium</taxon>
    </lineage>
</organism>
<dbReference type="InterPro" id="IPR008538">
    <property type="entry name" value="Uma2"/>
</dbReference>
<dbReference type="Gene3D" id="3.90.1570.10">
    <property type="entry name" value="tt1808, chain A"/>
    <property type="match status" value="1"/>
</dbReference>
<dbReference type="GO" id="GO:0004519">
    <property type="term" value="F:endonuclease activity"/>
    <property type="evidence" value="ECO:0007669"/>
    <property type="project" value="UniProtKB-KW"/>
</dbReference>
<feature type="domain" description="Putative restriction endonuclease" evidence="1">
    <location>
        <begin position="20"/>
        <end position="180"/>
    </location>
</feature>
<dbReference type="AlphaFoldDB" id="A0A545AHB2"/>
<evidence type="ECO:0000313" key="2">
    <source>
        <dbReference type="EMBL" id="TQS40712.1"/>
    </source>
</evidence>
<dbReference type="OrthoDB" id="9799703at2"/>
<proteinExistence type="predicted"/>
<keyword evidence="2" id="KW-0378">Hydrolase</keyword>
<dbReference type="SUPFAM" id="SSF52980">
    <property type="entry name" value="Restriction endonuclease-like"/>
    <property type="match status" value="1"/>
</dbReference>
<dbReference type="InterPro" id="IPR011335">
    <property type="entry name" value="Restrct_endonuc-II-like"/>
</dbReference>
<dbReference type="PANTHER" id="PTHR35400:SF3">
    <property type="entry name" value="SLL1072 PROTEIN"/>
    <property type="match status" value="1"/>
</dbReference>
<protein>
    <submittedName>
        <fullName evidence="2">Uma2 family endonuclease</fullName>
    </submittedName>
</protein>
<evidence type="ECO:0000313" key="3">
    <source>
        <dbReference type="Proteomes" id="UP000317982"/>
    </source>
</evidence>
<dbReference type="CDD" id="cd06260">
    <property type="entry name" value="DUF820-like"/>
    <property type="match status" value="1"/>
</dbReference>